<reference evidence="2 4" key="2">
    <citation type="submission" date="2018-06" db="EMBL/GenBank/DDBJ databases">
        <authorList>
            <consortium name="Pathogen Informatics"/>
            <person name="Doyle S."/>
        </authorList>
    </citation>
    <scope>NUCLEOTIDE SEQUENCE [LARGE SCALE GENOMIC DNA]</scope>
    <source>
        <strain evidence="2 4">NCTC12376</strain>
    </source>
</reference>
<dbReference type="STRING" id="45072.Lqua_2530"/>
<dbReference type="AlphaFoldDB" id="A0A378L3T0"/>
<name>A0A378L3T0_9GAMM</name>
<dbReference type="Proteomes" id="UP000054639">
    <property type="component" value="Unassembled WGS sequence"/>
</dbReference>
<dbReference type="EMBL" id="LNYR01000034">
    <property type="protein sequence ID" value="KTD46427.1"/>
    <property type="molecule type" value="Genomic_DNA"/>
</dbReference>
<accession>A0A378L3T0</accession>
<organism evidence="2 4">
    <name type="scientific">Legionella quateirensis</name>
    <dbReference type="NCBI Taxonomy" id="45072"/>
    <lineage>
        <taxon>Bacteria</taxon>
        <taxon>Pseudomonadati</taxon>
        <taxon>Pseudomonadota</taxon>
        <taxon>Gammaproteobacteria</taxon>
        <taxon>Legionellales</taxon>
        <taxon>Legionellaceae</taxon>
        <taxon>Legionella</taxon>
    </lineage>
</organism>
<gene>
    <name evidence="1" type="ORF">Lqua_2530</name>
    <name evidence="2" type="ORF">NCTC12376_02624</name>
</gene>
<sequence length="277" mass="31541">MKNLITENYIIWLNKYQKAHAKNLKGELIPALISDVNSAATLDQLILLFSDFPKPVPDESGHFYGPVALHEQITRWTIDLESIKSALSVSKDRLNKMLTNFEVHTPRRIDLEISAEMDDFDRTNEVVDFDTTKAGTSLQKSTSLIRFLLDVINAPKALLNIRILSLLKRINHPEFPTIVTFLTNLDEAPYPKNPREGEFAAIPARSIDHECCLHLLNNLAALNKSSDPHWDLGNGLLQLSLHIDRDLHFIDMDLQFEEISLDEDIPPKPNQDWCTLI</sequence>
<evidence type="ECO:0000313" key="3">
    <source>
        <dbReference type="Proteomes" id="UP000054639"/>
    </source>
</evidence>
<dbReference type="OrthoDB" id="9945967at2"/>
<proteinExistence type="predicted"/>
<dbReference type="RefSeq" id="WP_058474665.1">
    <property type="nucleotide sequence ID" value="NZ_CAAAIL010000001.1"/>
</dbReference>
<keyword evidence="3" id="KW-1185">Reference proteome</keyword>
<reference evidence="1 3" key="1">
    <citation type="submission" date="2015-11" db="EMBL/GenBank/DDBJ databases">
        <title>Genomic analysis of 38 Legionella species identifies large and diverse effector repertoires.</title>
        <authorList>
            <person name="Burstein D."/>
            <person name="Amaro F."/>
            <person name="Zusman T."/>
            <person name="Lifshitz Z."/>
            <person name="Cohen O."/>
            <person name="Gilbert J.A."/>
            <person name="Pupko T."/>
            <person name="Shuman H.A."/>
            <person name="Segal G."/>
        </authorList>
    </citation>
    <scope>NUCLEOTIDE SEQUENCE [LARGE SCALE GENOMIC DNA]</scope>
    <source>
        <strain evidence="1 3">ATCC 49507</strain>
    </source>
</reference>
<dbReference type="Proteomes" id="UP000254230">
    <property type="component" value="Unassembled WGS sequence"/>
</dbReference>
<evidence type="ECO:0000313" key="4">
    <source>
        <dbReference type="Proteomes" id="UP000254230"/>
    </source>
</evidence>
<protein>
    <submittedName>
        <fullName evidence="2">Uncharacterized protein</fullName>
    </submittedName>
</protein>
<dbReference type="EMBL" id="UGOW01000001">
    <property type="protein sequence ID" value="STY18800.1"/>
    <property type="molecule type" value="Genomic_DNA"/>
</dbReference>
<evidence type="ECO:0000313" key="1">
    <source>
        <dbReference type="EMBL" id="KTD46427.1"/>
    </source>
</evidence>
<evidence type="ECO:0000313" key="2">
    <source>
        <dbReference type="EMBL" id="STY18800.1"/>
    </source>
</evidence>